<dbReference type="Gene3D" id="1.10.1660.10">
    <property type="match status" value="1"/>
</dbReference>
<reference evidence="3 4" key="1">
    <citation type="journal article" date="2020" name="Microbiol. Resour. Announc.">
        <title>Complete genome sequence of Pseudomonas otitidis strain MrB4, isolated from Lake Biwa in Japan.</title>
        <authorList>
            <person name="Miyazaki K."/>
            <person name="Hase E."/>
            <person name="Maruya T."/>
        </authorList>
    </citation>
    <scope>NUCLEOTIDE SEQUENCE [LARGE SCALE GENOMIC DNA]</scope>
    <source>
        <strain evidence="3 4">MrB4</strain>
    </source>
</reference>
<dbReference type="KEGG" id="poj:PtoMrB4_15580"/>
<organism evidence="3 4">
    <name type="scientific">Metapseudomonas otitidis</name>
    <dbReference type="NCBI Taxonomy" id="319939"/>
    <lineage>
        <taxon>Bacteria</taxon>
        <taxon>Pseudomonadati</taxon>
        <taxon>Pseudomonadota</taxon>
        <taxon>Gammaproteobacteria</taxon>
        <taxon>Pseudomonadales</taxon>
        <taxon>Pseudomonadaceae</taxon>
        <taxon>Metapseudomonas</taxon>
    </lineage>
</organism>
<dbReference type="PANTHER" id="PTHR30204">
    <property type="entry name" value="REDOX-CYCLING DRUG-SENSING TRANSCRIPTIONAL ACTIVATOR SOXR"/>
    <property type="match status" value="1"/>
</dbReference>
<dbReference type="EMBL" id="AP022642">
    <property type="protein sequence ID" value="BCA27581.1"/>
    <property type="molecule type" value="Genomic_DNA"/>
</dbReference>
<dbReference type="InterPro" id="IPR000551">
    <property type="entry name" value="MerR-type_HTH_dom"/>
</dbReference>
<dbReference type="GO" id="GO:0003677">
    <property type="term" value="F:DNA binding"/>
    <property type="evidence" value="ECO:0007669"/>
    <property type="project" value="UniProtKB-KW"/>
</dbReference>
<dbReference type="InterPro" id="IPR009061">
    <property type="entry name" value="DNA-bd_dom_put_sf"/>
</dbReference>
<evidence type="ECO:0000313" key="3">
    <source>
        <dbReference type="EMBL" id="BCA27581.1"/>
    </source>
</evidence>
<name>A0A679GA12_9GAMM</name>
<protein>
    <submittedName>
        <fullName evidence="3">MerR family transcriptional regulator</fullName>
    </submittedName>
</protein>
<dbReference type="GeneID" id="57396771"/>
<evidence type="ECO:0000313" key="4">
    <source>
        <dbReference type="Proteomes" id="UP000501237"/>
    </source>
</evidence>
<evidence type="ECO:0000256" key="1">
    <source>
        <dbReference type="ARBA" id="ARBA00023125"/>
    </source>
</evidence>
<evidence type="ECO:0000259" key="2">
    <source>
        <dbReference type="PROSITE" id="PS50937"/>
    </source>
</evidence>
<sequence>MQIGQLIARSGASAKAIRLYESRGLLGPVPRRGTYRCYDMSHLERLLLIRQAQSVGFSLAELEPLLRGVDTPDWALLRQHLQAKRQAVRAELVRLRRLDARLGEVDEEIARCLADTARADDVLCNTSAPSVA</sequence>
<dbReference type="SUPFAM" id="SSF46955">
    <property type="entry name" value="Putative DNA-binding domain"/>
    <property type="match status" value="1"/>
</dbReference>
<accession>A0A679GA12</accession>
<dbReference type="SMART" id="SM00422">
    <property type="entry name" value="HTH_MERR"/>
    <property type="match status" value="1"/>
</dbReference>
<dbReference type="PANTHER" id="PTHR30204:SF93">
    <property type="entry name" value="HTH MERR-TYPE DOMAIN-CONTAINING PROTEIN"/>
    <property type="match status" value="1"/>
</dbReference>
<dbReference type="PROSITE" id="PS50937">
    <property type="entry name" value="HTH_MERR_2"/>
    <property type="match status" value="1"/>
</dbReference>
<keyword evidence="1" id="KW-0238">DNA-binding</keyword>
<dbReference type="Pfam" id="PF13411">
    <property type="entry name" value="MerR_1"/>
    <property type="match status" value="1"/>
</dbReference>
<dbReference type="AlphaFoldDB" id="A0A679GA12"/>
<dbReference type="Proteomes" id="UP000501237">
    <property type="component" value="Chromosome"/>
</dbReference>
<dbReference type="PRINTS" id="PR00040">
    <property type="entry name" value="HTHMERR"/>
</dbReference>
<dbReference type="GO" id="GO:0003700">
    <property type="term" value="F:DNA-binding transcription factor activity"/>
    <property type="evidence" value="ECO:0007669"/>
    <property type="project" value="InterPro"/>
</dbReference>
<gene>
    <name evidence="3" type="primary">zntR</name>
    <name evidence="3" type="ORF">PtoMrB4_15580</name>
</gene>
<proteinExistence type="predicted"/>
<dbReference type="RefSeq" id="WP_172432946.1">
    <property type="nucleotide sequence ID" value="NZ_AP022642.1"/>
</dbReference>
<dbReference type="InterPro" id="IPR047057">
    <property type="entry name" value="MerR_fam"/>
</dbReference>
<feature type="domain" description="HTH merR-type" evidence="2">
    <location>
        <begin position="1"/>
        <end position="68"/>
    </location>
</feature>